<accession>A0A5M3Q0R8</accession>
<reference evidence="2 3" key="1">
    <citation type="journal article" date="2019" name="J. Gen. Appl. Microbiol.">
        <title>Aerobic degradation of cis-dichloroethene by the marine bacterium Marinobacter salsuginis strain 5N-3.</title>
        <authorList>
            <person name="Inoue Y."/>
            <person name="Fukunaga Y."/>
            <person name="Katsumata H."/>
            <person name="Ohji S."/>
            <person name="Hosoyama A."/>
            <person name="Mori K."/>
            <person name="Ando K."/>
        </authorList>
    </citation>
    <scope>NUCLEOTIDE SEQUENCE [LARGE SCALE GENOMIC DNA]</scope>
    <source>
        <strain evidence="2 3">NBRC 109114</strain>
    </source>
</reference>
<organism evidence="2 3">
    <name type="scientific">Marinobacter salsuginis</name>
    <dbReference type="NCBI Taxonomy" id="418719"/>
    <lineage>
        <taxon>Bacteria</taxon>
        <taxon>Pseudomonadati</taxon>
        <taxon>Pseudomonadota</taxon>
        <taxon>Gammaproteobacteria</taxon>
        <taxon>Pseudomonadales</taxon>
        <taxon>Marinobacteraceae</taxon>
        <taxon>Marinobacter</taxon>
    </lineage>
</organism>
<evidence type="ECO:0000313" key="2">
    <source>
        <dbReference type="EMBL" id="GBO88690.1"/>
    </source>
</evidence>
<name>A0A5M3Q0R8_9GAMM</name>
<protein>
    <submittedName>
        <fullName evidence="2">Uncharacterized protein</fullName>
    </submittedName>
</protein>
<evidence type="ECO:0000256" key="1">
    <source>
        <dbReference type="SAM" id="Phobius"/>
    </source>
</evidence>
<dbReference type="RefSeq" id="WP_136629896.1">
    <property type="nucleotide sequence ID" value="NZ_BGZI01000015.1"/>
</dbReference>
<dbReference type="Proteomes" id="UP000387223">
    <property type="component" value="Unassembled WGS sequence"/>
</dbReference>
<keyword evidence="1" id="KW-0812">Transmembrane</keyword>
<feature type="transmembrane region" description="Helical" evidence="1">
    <location>
        <begin position="199"/>
        <end position="220"/>
    </location>
</feature>
<evidence type="ECO:0000313" key="3">
    <source>
        <dbReference type="Proteomes" id="UP000387223"/>
    </source>
</evidence>
<sequence length="441" mass="47545">MIRLLDINGHVAVAGLTWASLAGSTTKGIDAKERAMDFEGVVYLKGKGAKGSKKRGNAGYLAAGYAESEQVLRSADSVEQGDILKQPSLMLWLIEEAKKQGVGYSEESGVNGVFKLDLGNGECWIGAVRESRPLAFVESDWVGSDEVLEKNLQALIGSCEPVFGDVEVFEISVDDFFEGKPSKKVGVLVKSRSSTAATAIQLVIVFALLGGIAWFMYQIFLAEPERVTPRGPSESELRRDALNAYQQAMQSDFGYVDSLEAYDRVMTVTQDVPVAVESWSFIAANCGASSSECVFKFESPGYGLPSSLESALGTGVQVNLGGREALYRKPVSFVKSLPEDFSVPGSDAVRSQLLDRAAFLRSPALELNVELSAFEKVTIDNSSFLRGSTFTAEYQKGALSVSGPLGLLEVAADQLSMPGVLVTEIVINNEEFAMRGHYAFQ</sequence>
<comment type="caution">
    <text evidence="2">The sequence shown here is derived from an EMBL/GenBank/DDBJ whole genome shotgun (WGS) entry which is preliminary data.</text>
</comment>
<dbReference type="EMBL" id="BGZI01000015">
    <property type="protein sequence ID" value="GBO88690.1"/>
    <property type="molecule type" value="Genomic_DNA"/>
</dbReference>
<gene>
    <name evidence="2" type="ORF">MSSD14B_23580</name>
</gene>
<keyword evidence="1" id="KW-1133">Transmembrane helix</keyword>
<keyword evidence="1" id="KW-0472">Membrane</keyword>
<dbReference type="AlphaFoldDB" id="A0A5M3Q0R8"/>
<proteinExistence type="predicted"/>